<name>A0A0W8I648_9MICO</name>
<feature type="domain" description="N-acetyltransferase" evidence="2">
    <location>
        <begin position="423"/>
        <end position="591"/>
    </location>
</feature>
<dbReference type="InterPro" id="IPR051908">
    <property type="entry name" value="Ribosomal_N-acetyltransferase"/>
</dbReference>
<reference evidence="3 4" key="1">
    <citation type="submission" date="2015-12" db="EMBL/GenBank/DDBJ databases">
        <title>Serinicoccus chungangenesis strain CD08_5 genome sequencing and assembly.</title>
        <authorList>
            <person name="Chander A.M."/>
            <person name="Kaur G."/>
            <person name="Nair G.R."/>
            <person name="Dhawan D.K."/>
            <person name="Kochhar R.K."/>
            <person name="Mayilraj S."/>
            <person name="Bhadada S.K."/>
        </authorList>
    </citation>
    <scope>NUCLEOTIDE SEQUENCE [LARGE SCALE GENOMIC DNA]</scope>
    <source>
        <strain evidence="3 4">CD08_5</strain>
    </source>
</reference>
<feature type="domain" description="N-acetyltransferase" evidence="2">
    <location>
        <begin position="34"/>
        <end position="175"/>
    </location>
</feature>
<feature type="region of interest" description="Disordered" evidence="1">
    <location>
        <begin position="376"/>
        <end position="417"/>
    </location>
</feature>
<dbReference type="PROSITE" id="PS51186">
    <property type="entry name" value="GNAT"/>
    <property type="match status" value="3"/>
</dbReference>
<proteinExistence type="predicted"/>
<feature type="domain" description="N-acetyltransferase" evidence="2">
    <location>
        <begin position="208"/>
        <end position="366"/>
    </location>
</feature>
<evidence type="ECO:0000256" key="1">
    <source>
        <dbReference type="SAM" id="MobiDB-lite"/>
    </source>
</evidence>
<gene>
    <name evidence="3" type="ORF">AVL62_02520</name>
</gene>
<dbReference type="InterPro" id="IPR016181">
    <property type="entry name" value="Acyl_CoA_acyltransferase"/>
</dbReference>
<dbReference type="EMBL" id="LQBL01000028">
    <property type="protein sequence ID" value="KUG53670.1"/>
    <property type="molecule type" value="Genomic_DNA"/>
</dbReference>
<protein>
    <recommendedName>
        <fullName evidence="2">N-acetyltransferase domain-containing protein</fullName>
    </recommendedName>
</protein>
<dbReference type="PANTHER" id="PTHR43441:SF10">
    <property type="entry name" value="ACETYLTRANSFERASE"/>
    <property type="match status" value="1"/>
</dbReference>
<dbReference type="GO" id="GO:0005737">
    <property type="term" value="C:cytoplasm"/>
    <property type="evidence" value="ECO:0007669"/>
    <property type="project" value="TreeGrafter"/>
</dbReference>
<dbReference type="Gene3D" id="3.40.630.30">
    <property type="match status" value="3"/>
</dbReference>
<evidence type="ECO:0000313" key="3">
    <source>
        <dbReference type="EMBL" id="KUG53670.1"/>
    </source>
</evidence>
<dbReference type="GO" id="GO:0008999">
    <property type="term" value="F:protein-N-terminal-alanine acetyltransferase activity"/>
    <property type="evidence" value="ECO:0007669"/>
    <property type="project" value="TreeGrafter"/>
</dbReference>
<dbReference type="Pfam" id="PF13302">
    <property type="entry name" value="Acetyltransf_3"/>
    <property type="match status" value="3"/>
</dbReference>
<evidence type="ECO:0000313" key="4">
    <source>
        <dbReference type="Proteomes" id="UP000054837"/>
    </source>
</evidence>
<dbReference type="GO" id="GO:1990189">
    <property type="term" value="F:protein N-terminal-serine acetyltransferase activity"/>
    <property type="evidence" value="ECO:0007669"/>
    <property type="project" value="TreeGrafter"/>
</dbReference>
<comment type="caution">
    <text evidence="3">The sequence shown here is derived from an EMBL/GenBank/DDBJ whole genome shotgun (WGS) entry which is preliminary data.</text>
</comment>
<dbReference type="CDD" id="cd04301">
    <property type="entry name" value="NAT_SF"/>
    <property type="match status" value="2"/>
</dbReference>
<accession>A0A0W8I648</accession>
<sequence>MRQQKGWRIVPPHEGHLALLLDLGADGEARRWGDAVPVRDPGAARAWVAVARDGWAGRHRWAPRRWVVEGSAGVATGPGADEVWRPAGIVEYRPDGHGGAEVGYAVHPDHRGHGVATRALGLALDHAFGEDDVVLARWRAEVGHWASRRVAWRLGFSAPVQVRGLLPGWDQDTAPRDGWLATLHRDDPREPAHPWREIPVLTEQDADVRLRPWRADADDTAALMSVDDVARQFVGPVLPGAGEEAVRAWTRARRESALLGHGLSWCIADARSDVALGGISLFDLLDPFAHGCAEVGYWLLPAGRGRGAVTRALRLVTRYAVAELGVHRVLAQTDERNDASHRALLRAGFRWTVTEPRSCVYAAGGEQHGTARFALLDDEGRSPGPPGPPPAVVAAGHPPASSGTTPDPPVPRAPVPTLRADPLVLRPWRTGDEDRVVEAVTDPLTRQYLPELPDPYGRPEAASFLEACAEASARGERLTWAVADAADDRVLGAVSLTRTSASGAPGEIGYWAHPDARGRGLTTAAVRAVVRYALAPVAGEGLGLRRVWVQAAEGNLASRRVAVAAGLREVGRDRQAEVLRDGTVEDLVRLDLLAQELPSPT</sequence>
<dbReference type="STRING" id="767452.AVL62_02520"/>
<dbReference type="Proteomes" id="UP000054837">
    <property type="component" value="Unassembled WGS sequence"/>
</dbReference>
<dbReference type="PANTHER" id="PTHR43441">
    <property type="entry name" value="RIBOSOMAL-PROTEIN-SERINE ACETYLTRANSFERASE"/>
    <property type="match status" value="1"/>
</dbReference>
<evidence type="ECO:0000259" key="2">
    <source>
        <dbReference type="PROSITE" id="PS51186"/>
    </source>
</evidence>
<organism evidence="3 4">
    <name type="scientific">Serinicoccus chungangensis</name>
    <dbReference type="NCBI Taxonomy" id="767452"/>
    <lineage>
        <taxon>Bacteria</taxon>
        <taxon>Bacillati</taxon>
        <taxon>Actinomycetota</taxon>
        <taxon>Actinomycetes</taxon>
        <taxon>Micrococcales</taxon>
        <taxon>Ornithinimicrobiaceae</taxon>
        <taxon>Serinicoccus</taxon>
    </lineage>
</organism>
<dbReference type="InterPro" id="IPR000182">
    <property type="entry name" value="GNAT_dom"/>
</dbReference>
<dbReference type="AlphaFoldDB" id="A0A0W8I648"/>
<dbReference type="SUPFAM" id="SSF55729">
    <property type="entry name" value="Acyl-CoA N-acyltransferases (Nat)"/>
    <property type="match status" value="3"/>
</dbReference>
<keyword evidence="4" id="KW-1185">Reference proteome</keyword>